<dbReference type="Proteomes" id="UP000634136">
    <property type="component" value="Unassembled WGS sequence"/>
</dbReference>
<reference evidence="1" key="1">
    <citation type="submission" date="2020-09" db="EMBL/GenBank/DDBJ databases">
        <title>Genome-Enabled Discovery of Anthraquinone Biosynthesis in Senna tora.</title>
        <authorList>
            <person name="Kang S.-H."/>
            <person name="Pandey R.P."/>
            <person name="Lee C.-M."/>
            <person name="Sim J.-S."/>
            <person name="Jeong J.-T."/>
            <person name="Choi B.-S."/>
            <person name="Jung M."/>
            <person name="Ginzburg D."/>
            <person name="Zhao K."/>
            <person name="Won S.Y."/>
            <person name="Oh T.-J."/>
            <person name="Yu Y."/>
            <person name="Kim N.-H."/>
            <person name="Lee O.R."/>
            <person name="Lee T.-H."/>
            <person name="Bashyal P."/>
            <person name="Kim T.-S."/>
            <person name="Lee W.-H."/>
            <person name="Kawkins C."/>
            <person name="Kim C.-K."/>
            <person name="Kim J.S."/>
            <person name="Ahn B.O."/>
            <person name="Rhee S.Y."/>
            <person name="Sohng J.K."/>
        </authorList>
    </citation>
    <scope>NUCLEOTIDE SEQUENCE</scope>
    <source>
        <tissue evidence="1">Leaf</tissue>
    </source>
</reference>
<evidence type="ECO:0000313" key="1">
    <source>
        <dbReference type="EMBL" id="KAF7815392.1"/>
    </source>
</evidence>
<evidence type="ECO:0000313" key="2">
    <source>
        <dbReference type="Proteomes" id="UP000634136"/>
    </source>
</evidence>
<accession>A0A834WAM9</accession>
<organism evidence="1 2">
    <name type="scientific">Senna tora</name>
    <dbReference type="NCBI Taxonomy" id="362788"/>
    <lineage>
        <taxon>Eukaryota</taxon>
        <taxon>Viridiplantae</taxon>
        <taxon>Streptophyta</taxon>
        <taxon>Embryophyta</taxon>
        <taxon>Tracheophyta</taxon>
        <taxon>Spermatophyta</taxon>
        <taxon>Magnoliopsida</taxon>
        <taxon>eudicotyledons</taxon>
        <taxon>Gunneridae</taxon>
        <taxon>Pentapetalae</taxon>
        <taxon>rosids</taxon>
        <taxon>fabids</taxon>
        <taxon>Fabales</taxon>
        <taxon>Fabaceae</taxon>
        <taxon>Caesalpinioideae</taxon>
        <taxon>Cassia clade</taxon>
        <taxon>Senna</taxon>
    </lineage>
</organism>
<comment type="caution">
    <text evidence="1">The sequence shown here is derived from an EMBL/GenBank/DDBJ whole genome shotgun (WGS) entry which is preliminary data.</text>
</comment>
<proteinExistence type="predicted"/>
<dbReference type="AlphaFoldDB" id="A0A834WAM9"/>
<name>A0A834WAM9_9FABA</name>
<keyword evidence="2" id="KW-1185">Reference proteome</keyword>
<gene>
    <name evidence="1" type="ORF">G2W53_029361</name>
</gene>
<protein>
    <submittedName>
        <fullName evidence="1">Uncharacterized protein</fullName>
    </submittedName>
</protein>
<dbReference type="EMBL" id="JAAIUW010000009">
    <property type="protein sequence ID" value="KAF7815392.1"/>
    <property type="molecule type" value="Genomic_DNA"/>
</dbReference>
<sequence length="19" mass="2108">MAKVPDPSIYKSGINEKMV</sequence>